<keyword evidence="1" id="KW-0902">Two-component regulatory system</keyword>
<proteinExistence type="predicted"/>
<dbReference type="Proteomes" id="UP000184932">
    <property type="component" value="Unassembled WGS sequence"/>
</dbReference>
<dbReference type="GO" id="GO:0004672">
    <property type="term" value="F:protein kinase activity"/>
    <property type="evidence" value="ECO:0007669"/>
    <property type="project" value="UniProtKB-ARBA"/>
</dbReference>
<evidence type="ECO:0000313" key="4">
    <source>
        <dbReference type="Proteomes" id="UP000184932"/>
    </source>
</evidence>
<evidence type="ECO:0000313" key="3">
    <source>
        <dbReference type="EMBL" id="SIO19723.1"/>
    </source>
</evidence>
<gene>
    <name evidence="3" type="ORF">SAMN05444002_3418</name>
</gene>
<dbReference type="EMBL" id="FSRL01000001">
    <property type="protein sequence ID" value="SIO19723.1"/>
    <property type="molecule type" value="Genomic_DNA"/>
</dbReference>
<dbReference type="OrthoDB" id="7867809at2"/>
<protein>
    <submittedName>
        <fullName evidence="3">Hpt domain-containing protein</fullName>
    </submittedName>
</protein>
<dbReference type="RefSeq" id="WP_074257321.1">
    <property type="nucleotide sequence ID" value="NZ_FSRL01000001.1"/>
</dbReference>
<dbReference type="GO" id="GO:0000160">
    <property type="term" value="P:phosphorelay signal transduction system"/>
    <property type="evidence" value="ECO:0007669"/>
    <property type="project" value="UniProtKB-KW"/>
</dbReference>
<evidence type="ECO:0000256" key="1">
    <source>
        <dbReference type="ARBA" id="ARBA00023012"/>
    </source>
</evidence>
<organism evidence="3 4">
    <name type="scientific">Vannielia litorea</name>
    <dbReference type="NCBI Taxonomy" id="1217970"/>
    <lineage>
        <taxon>Bacteria</taxon>
        <taxon>Pseudomonadati</taxon>
        <taxon>Pseudomonadota</taxon>
        <taxon>Alphaproteobacteria</taxon>
        <taxon>Rhodobacterales</taxon>
        <taxon>Paracoccaceae</taxon>
        <taxon>Vannielia</taxon>
    </lineage>
</organism>
<dbReference type="SUPFAM" id="SSF47226">
    <property type="entry name" value="Histidine-containing phosphotransfer domain, HPT domain"/>
    <property type="match status" value="1"/>
</dbReference>
<dbReference type="Pfam" id="PF01627">
    <property type="entry name" value="Hpt"/>
    <property type="match status" value="1"/>
</dbReference>
<dbReference type="STRING" id="1217970.SAMN05444002_3418"/>
<evidence type="ECO:0000259" key="2">
    <source>
        <dbReference type="Pfam" id="PF01627"/>
    </source>
</evidence>
<accession>A0A1N6HJ10</accession>
<dbReference type="InterPro" id="IPR036641">
    <property type="entry name" value="HPT_dom_sf"/>
</dbReference>
<name>A0A1N6HJ10_9RHOB</name>
<sequence length="105" mass="11331">MIDWDRVTRLRDDVGEDAFAEVKDMFVVETERVLSQFAAGGSGQWEEDFHSLKSSALNMGFEEVARLCQDAELRARTGAAGPADAAAVTASFKASMAAFEQGLAP</sequence>
<keyword evidence="4" id="KW-1185">Reference proteome</keyword>
<feature type="domain" description="HPt" evidence="2">
    <location>
        <begin position="22"/>
        <end position="94"/>
    </location>
</feature>
<reference evidence="4" key="1">
    <citation type="submission" date="2016-11" db="EMBL/GenBank/DDBJ databases">
        <authorList>
            <person name="Varghese N."/>
            <person name="Submissions S."/>
        </authorList>
    </citation>
    <scope>NUCLEOTIDE SEQUENCE [LARGE SCALE GENOMIC DNA]</scope>
    <source>
        <strain evidence="4">DSM 29440</strain>
    </source>
</reference>
<dbReference type="Gene3D" id="1.20.120.160">
    <property type="entry name" value="HPT domain"/>
    <property type="match status" value="1"/>
</dbReference>
<dbReference type="AlphaFoldDB" id="A0A1N6HJ10"/>
<dbReference type="InterPro" id="IPR008207">
    <property type="entry name" value="Sig_transdc_His_kin_Hpt_dom"/>
</dbReference>